<evidence type="ECO:0000256" key="7">
    <source>
        <dbReference type="SAM" id="MobiDB-lite"/>
    </source>
</evidence>
<dbReference type="PROSITE" id="PS50157">
    <property type="entry name" value="ZINC_FINGER_C2H2_2"/>
    <property type="match status" value="1"/>
</dbReference>
<dbReference type="InterPro" id="IPR044246">
    <property type="entry name" value="ZFP3-like"/>
</dbReference>
<name>A0ABS8US58_DATST</name>
<keyword evidence="5" id="KW-0539">Nucleus</keyword>
<dbReference type="Proteomes" id="UP000823775">
    <property type="component" value="Unassembled WGS sequence"/>
</dbReference>
<evidence type="ECO:0000256" key="5">
    <source>
        <dbReference type="ARBA" id="ARBA00023242"/>
    </source>
</evidence>
<accession>A0ABS8US58</accession>
<dbReference type="InterPro" id="IPR013087">
    <property type="entry name" value="Znf_C2H2_type"/>
</dbReference>
<keyword evidence="3 6" id="KW-0863">Zinc-finger</keyword>
<dbReference type="EMBL" id="JACEIK010002460">
    <property type="protein sequence ID" value="MCD9561315.1"/>
    <property type="molecule type" value="Genomic_DNA"/>
</dbReference>
<dbReference type="InterPro" id="IPR036236">
    <property type="entry name" value="Znf_C2H2_sf"/>
</dbReference>
<gene>
    <name evidence="9" type="ORF">HAX54_020372</name>
</gene>
<sequence>MDVFAMKQSCSSKSSSISSTSIESHEVVTNTKKMKEKVVEGSQLEPYELSVVRALLDLKFQNGYNNNTNKNKINGSNHELNLFHPTPAHASDSSNEATPKQRHSLNARTFSCRFCKKKFPTYHALGRHQNAHEQERVLAKMRNQLVDVGSPFRPPNYHSYYHPYSNSNSHLPIHCSLATQSLLGVQGDSSAIHRPPLENSLNIENKTSGKGLNLMDDDMKIGLGVEEEEKDNEEELDLDLKL</sequence>
<keyword evidence="10" id="KW-1185">Reference proteome</keyword>
<evidence type="ECO:0000256" key="1">
    <source>
        <dbReference type="ARBA" id="ARBA00004123"/>
    </source>
</evidence>
<evidence type="ECO:0000259" key="8">
    <source>
        <dbReference type="PROSITE" id="PS50157"/>
    </source>
</evidence>
<dbReference type="SUPFAM" id="SSF57667">
    <property type="entry name" value="beta-beta-alpha zinc fingers"/>
    <property type="match status" value="1"/>
</dbReference>
<evidence type="ECO:0000256" key="3">
    <source>
        <dbReference type="ARBA" id="ARBA00022771"/>
    </source>
</evidence>
<evidence type="ECO:0000313" key="9">
    <source>
        <dbReference type="EMBL" id="MCD9561315.1"/>
    </source>
</evidence>
<feature type="domain" description="C2H2-type" evidence="8">
    <location>
        <begin position="110"/>
        <end position="137"/>
    </location>
</feature>
<dbReference type="PANTHER" id="PTHR47287">
    <property type="entry name" value="C2H2 AND C2HC ZINC FINGERS SUPERFAMILY PROTEIN"/>
    <property type="match status" value="1"/>
</dbReference>
<proteinExistence type="predicted"/>
<comment type="subcellular location">
    <subcellularLocation>
        <location evidence="1">Nucleus</location>
    </subcellularLocation>
</comment>
<evidence type="ECO:0000313" key="10">
    <source>
        <dbReference type="Proteomes" id="UP000823775"/>
    </source>
</evidence>
<evidence type="ECO:0000256" key="2">
    <source>
        <dbReference type="ARBA" id="ARBA00022723"/>
    </source>
</evidence>
<dbReference type="Gene3D" id="3.30.160.60">
    <property type="entry name" value="Classic Zinc Finger"/>
    <property type="match status" value="1"/>
</dbReference>
<organism evidence="9 10">
    <name type="scientific">Datura stramonium</name>
    <name type="common">Jimsonweed</name>
    <name type="synonym">Common thornapple</name>
    <dbReference type="NCBI Taxonomy" id="4076"/>
    <lineage>
        <taxon>Eukaryota</taxon>
        <taxon>Viridiplantae</taxon>
        <taxon>Streptophyta</taxon>
        <taxon>Embryophyta</taxon>
        <taxon>Tracheophyta</taxon>
        <taxon>Spermatophyta</taxon>
        <taxon>Magnoliopsida</taxon>
        <taxon>eudicotyledons</taxon>
        <taxon>Gunneridae</taxon>
        <taxon>Pentapetalae</taxon>
        <taxon>asterids</taxon>
        <taxon>lamiids</taxon>
        <taxon>Solanales</taxon>
        <taxon>Solanaceae</taxon>
        <taxon>Solanoideae</taxon>
        <taxon>Datureae</taxon>
        <taxon>Datura</taxon>
    </lineage>
</organism>
<evidence type="ECO:0000256" key="6">
    <source>
        <dbReference type="PROSITE-ProRule" id="PRU00042"/>
    </source>
</evidence>
<evidence type="ECO:0000256" key="4">
    <source>
        <dbReference type="ARBA" id="ARBA00022833"/>
    </source>
</evidence>
<dbReference type="PANTHER" id="PTHR47287:SF9">
    <property type="entry name" value="ZINC FINGER PROTEIN 4-LIKE"/>
    <property type="match status" value="1"/>
</dbReference>
<reference evidence="9 10" key="1">
    <citation type="journal article" date="2021" name="BMC Genomics">
        <title>Datura genome reveals duplications of psychoactive alkaloid biosynthetic genes and high mutation rate following tissue culture.</title>
        <authorList>
            <person name="Rajewski A."/>
            <person name="Carter-House D."/>
            <person name="Stajich J."/>
            <person name="Litt A."/>
        </authorList>
    </citation>
    <scope>NUCLEOTIDE SEQUENCE [LARGE SCALE GENOMIC DNA]</scope>
    <source>
        <strain evidence="9">AR-01</strain>
    </source>
</reference>
<comment type="caution">
    <text evidence="9">The sequence shown here is derived from an EMBL/GenBank/DDBJ whole genome shotgun (WGS) entry which is preliminary data.</text>
</comment>
<keyword evidence="4" id="KW-0862">Zinc</keyword>
<protein>
    <recommendedName>
        <fullName evidence="8">C2H2-type domain-containing protein</fullName>
    </recommendedName>
</protein>
<dbReference type="PROSITE" id="PS00028">
    <property type="entry name" value="ZINC_FINGER_C2H2_1"/>
    <property type="match status" value="1"/>
</dbReference>
<feature type="region of interest" description="Disordered" evidence="7">
    <location>
        <begin position="69"/>
        <end position="103"/>
    </location>
</feature>
<keyword evidence="2" id="KW-0479">Metal-binding</keyword>